<keyword evidence="5 6" id="KW-0472">Membrane</keyword>
<evidence type="ECO:0000313" key="7">
    <source>
        <dbReference type="EMBL" id="CAB4333669.1"/>
    </source>
</evidence>
<dbReference type="GO" id="GO:0005886">
    <property type="term" value="C:plasma membrane"/>
    <property type="evidence" value="ECO:0007669"/>
    <property type="project" value="UniProtKB-SubCell"/>
</dbReference>
<proteinExistence type="predicted"/>
<dbReference type="Pfam" id="PF02653">
    <property type="entry name" value="BPD_transp_2"/>
    <property type="match status" value="1"/>
</dbReference>
<dbReference type="CDD" id="cd06581">
    <property type="entry name" value="TM_PBP1_LivM_like"/>
    <property type="match status" value="1"/>
</dbReference>
<dbReference type="GO" id="GO:0015658">
    <property type="term" value="F:branched-chain amino acid transmembrane transporter activity"/>
    <property type="evidence" value="ECO:0007669"/>
    <property type="project" value="InterPro"/>
</dbReference>
<keyword evidence="2" id="KW-1003">Cell membrane</keyword>
<gene>
    <name evidence="7" type="ORF">UFOPK3775_00381</name>
</gene>
<evidence type="ECO:0000256" key="4">
    <source>
        <dbReference type="ARBA" id="ARBA00022989"/>
    </source>
</evidence>
<dbReference type="InterPro" id="IPR043428">
    <property type="entry name" value="LivM-like"/>
</dbReference>
<feature type="transmembrane region" description="Helical" evidence="6">
    <location>
        <begin position="308"/>
        <end position="327"/>
    </location>
</feature>
<dbReference type="InterPro" id="IPR001851">
    <property type="entry name" value="ABC_transp_permease"/>
</dbReference>
<feature type="transmembrane region" description="Helical" evidence="6">
    <location>
        <begin position="240"/>
        <end position="257"/>
    </location>
</feature>
<dbReference type="PANTHER" id="PTHR30482">
    <property type="entry name" value="HIGH-AFFINITY BRANCHED-CHAIN AMINO ACID TRANSPORT SYSTEM PERMEASE"/>
    <property type="match status" value="1"/>
</dbReference>
<dbReference type="EMBL" id="CAESAK010000034">
    <property type="protein sequence ID" value="CAB4333669.1"/>
    <property type="molecule type" value="Genomic_DNA"/>
</dbReference>
<keyword evidence="4 6" id="KW-1133">Transmembrane helix</keyword>
<feature type="transmembrane region" description="Helical" evidence="6">
    <location>
        <begin position="62"/>
        <end position="81"/>
    </location>
</feature>
<organism evidence="7">
    <name type="scientific">freshwater metagenome</name>
    <dbReference type="NCBI Taxonomy" id="449393"/>
    <lineage>
        <taxon>unclassified sequences</taxon>
        <taxon>metagenomes</taxon>
        <taxon>ecological metagenomes</taxon>
    </lineage>
</organism>
<sequence>MINLKESFKESNFRDIGAHIWEHASATERKIMATSFILLAAILPFMGFGILDTPVSDYGAVLVYPVGMFILMALGLNIVVGKSGLLDLGYVAFFAIGAYTMAILGTRTSLNTWEIMPIGIALAMLAGLILGLPALRLRGDYLAIVTLGFGEIVRISALNTREIGGPNGIANIPVPPSIGPIKFSLNDQKAFYWVVLMMILLTIWMIRRLSIRRAGRAWEAIRQDEDVAELMGVHTLKYKLWSFSLGAAIGGAAGVLYGSKTLFIAPEMFTLNVSILILACVVFGGMGNIWGVMVGAAILAYLPERIRFISDARLLVFGLALVITMNFRPDGILPRKKREKVLVKKESK</sequence>
<evidence type="ECO:0000256" key="2">
    <source>
        <dbReference type="ARBA" id="ARBA00022475"/>
    </source>
</evidence>
<name>A0A6J5Z013_9ZZZZ</name>
<keyword evidence="3 6" id="KW-0812">Transmembrane</keyword>
<feature type="transmembrane region" description="Helical" evidence="6">
    <location>
        <begin position="115"/>
        <end position="135"/>
    </location>
</feature>
<feature type="transmembrane region" description="Helical" evidence="6">
    <location>
        <begin position="190"/>
        <end position="206"/>
    </location>
</feature>
<feature type="transmembrane region" description="Helical" evidence="6">
    <location>
        <begin position="88"/>
        <end position="109"/>
    </location>
</feature>
<dbReference type="PANTHER" id="PTHR30482:SF10">
    <property type="entry name" value="HIGH-AFFINITY BRANCHED-CHAIN AMINO ACID TRANSPORT PROTEIN BRAE"/>
    <property type="match status" value="1"/>
</dbReference>
<feature type="transmembrane region" description="Helical" evidence="6">
    <location>
        <begin position="31"/>
        <end position="50"/>
    </location>
</feature>
<comment type="subcellular location">
    <subcellularLocation>
        <location evidence="1">Cell membrane</location>
        <topology evidence="1">Multi-pass membrane protein</topology>
    </subcellularLocation>
</comment>
<accession>A0A6J5Z013</accession>
<reference evidence="7" key="1">
    <citation type="submission" date="2020-05" db="EMBL/GenBank/DDBJ databases">
        <authorList>
            <person name="Chiriac C."/>
            <person name="Salcher M."/>
            <person name="Ghai R."/>
            <person name="Kavagutti S V."/>
        </authorList>
    </citation>
    <scope>NUCLEOTIDE SEQUENCE</scope>
</reference>
<feature type="transmembrane region" description="Helical" evidence="6">
    <location>
        <begin position="269"/>
        <end position="302"/>
    </location>
</feature>
<evidence type="ECO:0000256" key="1">
    <source>
        <dbReference type="ARBA" id="ARBA00004651"/>
    </source>
</evidence>
<evidence type="ECO:0000256" key="5">
    <source>
        <dbReference type="ARBA" id="ARBA00023136"/>
    </source>
</evidence>
<protein>
    <submittedName>
        <fullName evidence="7">Unannotated protein</fullName>
    </submittedName>
</protein>
<dbReference type="AlphaFoldDB" id="A0A6J5Z013"/>
<evidence type="ECO:0000256" key="3">
    <source>
        <dbReference type="ARBA" id="ARBA00022692"/>
    </source>
</evidence>
<evidence type="ECO:0000256" key="6">
    <source>
        <dbReference type="SAM" id="Phobius"/>
    </source>
</evidence>